<keyword evidence="1" id="KW-0472">Membrane</keyword>
<dbReference type="PIRSF" id="PIRSF018266">
    <property type="entry name" value="FecR"/>
    <property type="match status" value="1"/>
</dbReference>
<evidence type="ECO:0000313" key="4">
    <source>
        <dbReference type="EMBL" id="MDN5212652.1"/>
    </source>
</evidence>
<organism evidence="4 5">
    <name type="scientific">Agaribacillus aureus</name>
    <dbReference type="NCBI Taxonomy" id="3051825"/>
    <lineage>
        <taxon>Bacteria</taxon>
        <taxon>Pseudomonadati</taxon>
        <taxon>Bacteroidota</taxon>
        <taxon>Cytophagia</taxon>
        <taxon>Cytophagales</taxon>
        <taxon>Splendidivirgaceae</taxon>
        <taxon>Agaribacillus</taxon>
    </lineage>
</organism>
<dbReference type="EMBL" id="JAUJEB010000001">
    <property type="protein sequence ID" value="MDN5212652.1"/>
    <property type="molecule type" value="Genomic_DNA"/>
</dbReference>
<dbReference type="InterPro" id="IPR032508">
    <property type="entry name" value="FecR_C"/>
</dbReference>
<protein>
    <submittedName>
        <fullName evidence="4">FecR domain-containing protein</fullName>
    </submittedName>
</protein>
<dbReference type="Pfam" id="PF04773">
    <property type="entry name" value="FecR"/>
    <property type="match status" value="1"/>
</dbReference>
<dbReference type="Gene3D" id="3.55.50.30">
    <property type="match status" value="1"/>
</dbReference>
<dbReference type="RefSeq" id="WP_346757969.1">
    <property type="nucleotide sequence ID" value="NZ_JAUJEB010000001.1"/>
</dbReference>
<gene>
    <name evidence="4" type="ORF">QQ020_11370</name>
</gene>
<name>A0ABT8L4G5_9BACT</name>
<dbReference type="PANTHER" id="PTHR30273">
    <property type="entry name" value="PERIPLASMIC SIGNAL SENSOR AND SIGMA FACTOR ACTIVATOR FECR-RELATED"/>
    <property type="match status" value="1"/>
</dbReference>
<sequence>MRDREEIALIFEKFLEGTCTKEEFDLLKEYLKKPEAETNIKRLMDEDGELIQHYDTLTRDAANKESKQLFNKILQAVGEREALASDHTWQRKSRGIRQYVLASLLIFALVGSLVIYRVNGPSNKESAWMIKETLPGQKLTITLMDGSTVLLNSGSRLIYPKLFGNTREVTLEGEAFFMVSRNEQKPFIIKSGELTTTVLGTSFNIKAFQNENIEVTVATGKVKVSHDNEEAARQVGQSAELVLTPNQQAIYNIADSRLNKEQINAERHLAWREGVLKFDNLRFEEAVKMLERWYGVSITLENRQIGDCIIIGEFQNQSLHKVLRAVELALGIDYEFGSDGVVINGEGC</sequence>
<dbReference type="InterPro" id="IPR006860">
    <property type="entry name" value="FecR"/>
</dbReference>
<evidence type="ECO:0000259" key="2">
    <source>
        <dbReference type="Pfam" id="PF04773"/>
    </source>
</evidence>
<reference evidence="4" key="1">
    <citation type="submission" date="2023-06" db="EMBL/GenBank/DDBJ databases">
        <title>Genomic of Agaribacillus aureum.</title>
        <authorList>
            <person name="Wang G."/>
        </authorList>
    </citation>
    <scope>NUCLEOTIDE SEQUENCE</scope>
    <source>
        <strain evidence="4">BMA12</strain>
    </source>
</reference>
<feature type="domain" description="Protein FecR C-terminal" evidence="3">
    <location>
        <begin position="276"/>
        <end position="341"/>
    </location>
</feature>
<dbReference type="PANTHER" id="PTHR30273:SF2">
    <property type="entry name" value="PROTEIN FECR"/>
    <property type="match status" value="1"/>
</dbReference>
<evidence type="ECO:0000313" key="5">
    <source>
        <dbReference type="Proteomes" id="UP001172083"/>
    </source>
</evidence>
<evidence type="ECO:0000256" key="1">
    <source>
        <dbReference type="SAM" id="Phobius"/>
    </source>
</evidence>
<accession>A0ABT8L4G5</accession>
<feature type="domain" description="FecR protein" evidence="2">
    <location>
        <begin position="133"/>
        <end position="223"/>
    </location>
</feature>
<proteinExistence type="predicted"/>
<evidence type="ECO:0000259" key="3">
    <source>
        <dbReference type="Pfam" id="PF16344"/>
    </source>
</evidence>
<comment type="caution">
    <text evidence="4">The sequence shown here is derived from an EMBL/GenBank/DDBJ whole genome shotgun (WGS) entry which is preliminary data.</text>
</comment>
<dbReference type="Proteomes" id="UP001172083">
    <property type="component" value="Unassembled WGS sequence"/>
</dbReference>
<dbReference type="Gene3D" id="2.60.120.1440">
    <property type="match status" value="1"/>
</dbReference>
<feature type="transmembrane region" description="Helical" evidence="1">
    <location>
        <begin position="99"/>
        <end position="116"/>
    </location>
</feature>
<dbReference type="InterPro" id="IPR012373">
    <property type="entry name" value="Ferrdict_sens_TM"/>
</dbReference>
<keyword evidence="1" id="KW-0812">Transmembrane</keyword>
<keyword evidence="1" id="KW-1133">Transmembrane helix</keyword>
<keyword evidence="5" id="KW-1185">Reference proteome</keyword>
<dbReference type="Pfam" id="PF16344">
    <property type="entry name" value="FecR_C"/>
    <property type="match status" value="1"/>
</dbReference>